<dbReference type="Proteomes" id="UP000037035">
    <property type="component" value="Unassembled WGS sequence"/>
</dbReference>
<sequence>MQGSSSSGSLEIYDQLAGIGSIGQLESSSRVQSQTAGCPLNLGWLRYLKPLTANNFFRWSLYRQGGNCGSQQRAKVNKGKYLQGFSSVGGRGSADGDLEGGPVLGAQAGIRGGSGGRESLWKALQGARWAGGAPRGSGGCAAGGLRNEAHAGAVKSGQCYREWKSAGIWGCRNSMGAGRSCGEELREGAKLWVGRCGSFGRNIFGGSQKLQNHHRQNIHSLFPGCSVQRAVTRECLLLVIKKETYHSKFSAVKPKSTQYTSEEDTQLPTEMVFSFHNVGESSLSMLMNADLHAQDIHYKRSKLSCSNKHGENLYDYKRRKIWEKAIIRGGRYYIGEAIVLQEEEDYNVYSGQGIAEGRMCGARMVWYYYVLQCWRADGGGSRGKRGEEGNRIAIYAGACRVAKPLLHRAWNVWWQCRGCSCMQGCKTFISSCMECLVEACGQYSNICRGIQGCTAFIASCMECLGGNMWTAQQYMLVAAGLWLGWYGNRSPEAVSSSVSPVIRVSGSGLSSSNFVYKGLLTVFTTRITAVVH</sequence>
<name>A0A0L6UA59_9BASI</name>
<accession>A0A0L6UA59</accession>
<dbReference type="AlphaFoldDB" id="A0A0L6UA59"/>
<dbReference type="EMBL" id="LAVV01013938">
    <property type="protein sequence ID" value="KNZ45187.1"/>
    <property type="molecule type" value="Genomic_DNA"/>
</dbReference>
<comment type="caution">
    <text evidence="1">The sequence shown here is derived from an EMBL/GenBank/DDBJ whole genome shotgun (WGS) entry which is preliminary data.</text>
</comment>
<evidence type="ECO:0000313" key="2">
    <source>
        <dbReference type="Proteomes" id="UP000037035"/>
    </source>
</evidence>
<proteinExistence type="predicted"/>
<keyword evidence="2" id="KW-1185">Reference proteome</keyword>
<organism evidence="1 2">
    <name type="scientific">Puccinia sorghi</name>
    <dbReference type="NCBI Taxonomy" id="27349"/>
    <lineage>
        <taxon>Eukaryota</taxon>
        <taxon>Fungi</taxon>
        <taxon>Dikarya</taxon>
        <taxon>Basidiomycota</taxon>
        <taxon>Pucciniomycotina</taxon>
        <taxon>Pucciniomycetes</taxon>
        <taxon>Pucciniales</taxon>
        <taxon>Pucciniaceae</taxon>
        <taxon>Puccinia</taxon>
    </lineage>
</organism>
<dbReference type="VEuPathDB" id="FungiDB:VP01_83g5"/>
<reference evidence="1 2" key="1">
    <citation type="submission" date="2015-08" db="EMBL/GenBank/DDBJ databases">
        <title>Next Generation Sequencing and Analysis of the Genome of Puccinia sorghi L Schw, the Causal Agent of Maize Common Rust.</title>
        <authorList>
            <person name="Rochi L."/>
            <person name="Burguener G."/>
            <person name="Darino M."/>
            <person name="Turjanski A."/>
            <person name="Kreff E."/>
            <person name="Dieguez M.J."/>
            <person name="Sacco F."/>
        </authorList>
    </citation>
    <scope>NUCLEOTIDE SEQUENCE [LARGE SCALE GENOMIC DNA]</scope>
    <source>
        <strain evidence="1 2">RO10H11247</strain>
    </source>
</reference>
<evidence type="ECO:0000313" key="1">
    <source>
        <dbReference type="EMBL" id="KNZ45187.1"/>
    </source>
</evidence>
<gene>
    <name evidence="1" type="ORF">VP01_83g5</name>
</gene>
<protein>
    <submittedName>
        <fullName evidence="1">Uncharacterized protein</fullName>
    </submittedName>
</protein>